<protein>
    <recommendedName>
        <fullName evidence="3">YtzI protein</fullName>
    </recommendedName>
</protein>
<evidence type="ECO:0000313" key="2">
    <source>
        <dbReference type="Proteomes" id="UP001139011"/>
    </source>
</evidence>
<dbReference type="RefSeq" id="WP_248254779.1">
    <property type="nucleotide sequence ID" value="NZ_JAIWJX010000004.1"/>
</dbReference>
<evidence type="ECO:0008006" key="3">
    <source>
        <dbReference type="Google" id="ProtNLM"/>
    </source>
</evidence>
<evidence type="ECO:0000313" key="1">
    <source>
        <dbReference type="EMBL" id="MCK6259408.1"/>
    </source>
</evidence>
<reference evidence="1" key="1">
    <citation type="submission" date="2021-09" db="EMBL/GenBank/DDBJ databases">
        <title>Genome analysis of Fictibacillus sp. KIGAM418 isolated from marine sediment.</title>
        <authorList>
            <person name="Seo M.-J."/>
            <person name="Cho E.-S."/>
            <person name="Hwang C.Y."/>
        </authorList>
    </citation>
    <scope>NUCLEOTIDE SEQUENCE</scope>
    <source>
        <strain evidence="1">KIGAM418</strain>
    </source>
</reference>
<accession>A0A9X2BJ90</accession>
<comment type="caution">
    <text evidence="1">The sequence shown here is derived from an EMBL/GenBank/DDBJ whole genome shotgun (WGS) entry which is preliminary data.</text>
</comment>
<proteinExistence type="predicted"/>
<dbReference type="Proteomes" id="UP001139011">
    <property type="component" value="Unassembled WGS sequence"/>
</dbReference>
<dbReference type="EMBL" id="JAIWJX010000004">
    <property type="protein sequence ID" value="MCK6259408.1"/>
    <property type="molecule type" value="Genomic_DNA"/>
</dbReference>
<organism evidence="1 2">
    <name type="scientific">Fictibacillus marinisediminis</name>
    <dbReference type="NCBI Taxonomy" id="2878389"/>
    <lineage>
        <taxon>Bacteria</taxon>
        <taxon>Bacillati</taxon>
        <taxon>Bacillota</taxon>
        <taxon>Bacilli</taxon>
        <taxon>Bacillales</taxon>
        <taxon>Fictibacillaceae</taxon>
        <taxon>Fictibacillus</taxon>
    </lineage>
</organism>
<dbReference type="AlphaFoldDB" id="A0A9X2BJ90"/>
<sequence>MNKSISNFMGMALTAIVIAFCLFGVGYTMVKNETNDYKSDVEGVTHPTATATTSSN</sequence>
<gene>
    <name evidence="1" type="ORF">LCY76_22815</name>
</gene>
<keyword evidence="2" id="KW-1185">Reference proteome</keyword>
<name>A0A9X2BJ90_9BACL</name>